<evidence type="ECO:0000313" key="2">
    <source>
        <dbReference type="EMBL" id="WNY26967.1"/>
    </source>
</evidence>
<evidence type="ECO:0000313" key="3">
    <source>
        <dbReference type="Proteomes" id="UP001304970"/>
    </source>
</evidence>
<dbReference type="SUPFAM" id="SSF49265">
    <property type="entry name" value="Fibronectin type III"/>
    <property type="match status" value="1"/>
</dbReference>
<dbReference type="InterPro" id="IPR036116">
    <property type="entry name" value="FN3_sf"/>
</dbReference>
<feature type="compositionally biased region" description="Gly residues" evidence="1">
    <location>
        <begin position="315"/>
        <end position="330"/>
    </location>
</feature>
<keyword evidence="3" id="KW-1185">Reference proteome</keyword>
<dbReference type="GeneID" id="89228168"/>
<dbReference type="AlphaFoldDB" id="A0AA96V5F6"/>
<evidence type="ECO:0000256" key="1">
    <source>
        <dbReference type="SAM" id="MobiDB-lite"/>
    </source>
</evidence>
<proteinExistence type="predicted"/>
<name>A0AA96V5F6_9EURY</name>
<organism evidence="2 3">
    <name type="scientific">Methanolapillus ohkumae</name>
    <dbReference type="NCBI Taxonomy" id="3028298"/>
    <lineage>
        <taxon>Archaea</taxon>
        <taxon>Methanobacteriati</taxon>
        <taxon>Methanobacteriota</taxon>
        <taxon>Stenosarchaea group</taxon>
        <taxon>Methanomicrobia</taxon>
        <taxon>Methanosarcinales</taxon>
        <taxon>Methanosarcinaceae</taxon>
        <taxon>Methanolapillus</taxon>
    </lineage>
</organism>
<dbReference type="PRINTS" id="PR01228">
    <property type="entry name" value="EGGSHELL"/>
</dbReference>
<protein>
    <submittedName>
        <fullName evidence="2">Uncharacterized protein</fullName>
    </submittedName>
</protein>
<accession>A0AA96V5F6</accession>
<dbReference type="Proteomes" id="UP001304970">
    <property type="component" value="Chromosome"/>
</dbReference>
<gene>
    <name evidence="2" type="ORF">MsAm2_07500</name>
</gene>
<feature type="region of interest" description="Disordered" evidence="1">
    <location>
        <begin position="315"/>
        <end position="334"/>
    </location>
</feature>
<reference evidence="2 3" key="1">
    <citation type="submission" date="2023-07" db="EMBL/GenBank/DDBJ databases">
        <title>Closed genome sequence of Methanosarcinaceae archaeon Am2.</title>
        <authorList>
            <person name="Poehlein A."/>
            <person name="Protasov E."/>
            <person name="Platt K."/>
            <person name="Reeh H."/>
            <person name="Daniel R."/>
            <person name="Brune A."/>
        </authorList>
    </citation>
    <scope>NUCLEOTIDE SEQUENCE [LARGE SCALE GENOMIC DNA]</scope>
    <source>
        <strain evidence="2 3">Am2</strain>
    </source>
</reference>
<dbReference type="RefSeq" id="WP_338098437.1">
    <property type="nucleotide sequence ID" value="NZ_CP131061.1"/>
</dbReference>
<sequence>MEKHKAKAKSAKNFILIAIVLTVFLILLPSMAMASDGVATAVDATDATTQISGWDGNNNTLTLTSTSWTGGTITIPAGINELKIISDNENTILANTNIEAATRAAPLNLTIQNLNITAPSGKHGIDIDGAEGTTLFVEGNNKIDATTFSLTGIHVGTGQFLTITANESVKDSNHLNVYGGPGSAGIGGKAGSPDGENTGTINIGGFVVIEATGGAVGSGGGAGIGGGGGSGGGSGTITISDSAHIETATGGAGGGGGGGGGGVGGGGAGIGGGGGSCFGGFGGFGGSGTITISDSAQIETATGGASGASIGSGGGGIGGGGGGDGSGGSGTITISGSAQIETATGGAGADGGGGGVGGGGGGFGGVGGGGSGTITITDSAQIETATGGAGNYGGSGGGVGGGGGGGGINGSGGSGGGSGTITISDSAHIETATGGAGNYGGSGGGLGGGGGGSDGGSDDDIGGGGGAANILIKGGTLTVTPAFGGYAIGGGKGGGDSTPGADGTSTIIIDGGSIYTPGSPNDFALIQGYSEDQIKNGNGTLVVETLKEGYTANTLYYVEITDGAYVTKFHSYSDNEGKLYLYQASGGLITAKEAPAAPILELDSKTSTTVTLKEIADAEYKKEGDINWQNSCEFTGLNPNTKYKFYAYIKETGSSGPSPLGAPLYVTTKGTQNAPNAPVLDSKTSTTITLAEISGAEYKREGENWQSSREFTGLSSDTEYTFYARMAETDDLDASDSSSS</sequence>
<dbReference type="EMBL" id="CP131061">
    <property type="protein sequence ID" value="WNY26967.1"/>
    <property type="molecule type" value="Genomic_DNA"/>
</dbReference>